<organism evidence="2">
    <name type="scientific">Brassica oleracea</name>
    <name type="common">Wild cabbage</name>
    <dbReference type="NCBI Taxonomy" id="3712"/>
    <lineage>
        <taxon>Eukaryota</taxon>
        <taxon>Viridiplantae</taxon>
        <taxon>Streptophyta</taxon>
        <taxon>Embryophyta</taxon>
        <taxon>Tracheophyta</taxon>
        <taxon>Spermatophyta</taxon>
        <taxon>Magnoliopsida</taxon>
        <taxon>eudicotyledons</taxon>
        <taxon>Gunneridae</taxon>
        <taxon>Pentapetalae</taxon>
        <taxon>rosids</taxon>
        <taxon>malvids</taxon>
        <taxon>Brassicales</taxon>
        <taxon>Brassicaceae</taxon>
        <taxon>Brassiceae</taxon>
        <taxon>Brassica</taxon>
    </lineage>
</organism>
<evidence type="ECO:0000313" key="2">
    <source>
        <dbReference type="EMBL" id="VDD22864.1"/>
    </source>
</evidence>
<dbReference type="EMBL" id="LR031874">
    <property type="protein sequence ID" value="VDD22864.1"/>
    <property type="molecule type" value="Genomic_DNA"/>
</dbReference>
<proteinExistence type="predicted"/>
<accession>A0A3P6DF99</accession>
<gene>
    <name evidence="2" type="ORF">BOLC2T09031H</name>
</gene>
<keyword evidence="1" id="KW-0732">Signal</keyword>
<feature type="chain" id="PRO_5018155052" evidence="1">
    <location>
        <begin position="21"/>
        <end position="109"/>
    </location>
</feature>
<dbReference type="AlphaFoldDB" id="A0A3P6DF99"/>
<reference evidence="2" key="1">
    <citation type="submission" date="2018-11" db="EMBL/GenBank/DDBJ databases">
        <authorList>
            <consortium name="Genoscope - CEA"/>
            <person name="William W."/>
        </authorList>
    </citation>
    <scope>NUCLEOTIDE SEQUENCE</scope>
</reference>
<name>A0A3P6DF99_BRAOL</name>
<evidence type="ECO:0000256" key="1">
    <source>
        <dbReference type="SAM" id="SignalP"/>
    </source>
</evidence>
<feature type="signal peptide" evidence="1">
    <location>
        <begin position="1"/>
        <end position="20"/>
    </location>
</feature>
<protein>
    <submittedName>
        <fullName evidence="2">Uncharacterized protein</fullName>
    </submittedName>
</protein>
<sequence length="109" mass="12440">MGKILFTKLTLLCFMEVVTNQEKSPKRSSDHSAIKRWQISSVDAYMYSSASFISFIILKYYKIISLLQLCQQTGELTDKPATKKRHFLSGEMTGKNRHSNDGIVEVFLA</sequence>